<gene>
    <name evidence="2" type="ORF">K1F36_13785</name>
</gene>
<reference evidence="2 3" key="1">
    <citation type="submission" date="2021-08" db="EMBL/GenBank/DDBJ databases">
        <title>Muricauda profundi sp. nov., a marine bacterium isolated from deep seawater of the Mariana Trench.</title>
        <authorList>
            <person name="Wei Y."/>
        </authorList>
    </citation>
    <scope>NUCLEOTIDE SEQUENCE [LARGE SCALE GENOMIC DNA]</scope>
    <source>
        <strain evidence="2 3">W52</strain>
    </source>
</reference>
<keyword evidence="1" id="KW-0812">Transmembrane</keyword>
<evidence type="ECO:0000313" key="2">
    <source>
        <dbReference type="EMBL" id="MBW8200897.1"/>
    </source>
</evidence>
<evidence type="ECO:0000256" key="1">
    <source>
        <dbReference type="SAM" id="Phobius"/>
    </source>
</evidence>
<feature type="transmembrane region" description="Helical" evidence="1">
    <location>
        <begin position="58"/>
        <end position="78"/>
    </location>
</feature>
<name>A0ABS7ETG8_9FLAO</name>
<proteinExistence type="predicted"/>
<feature type="transmembrane region" description="Helical" evidence="1">
    <location>
        <begin position="20"/>
        <end position="38"/>
    </location>
</feature>
<keyword evidence="1" id="KW-0472">Membrane</keyword>
<dbReference type="EMBL" id="JAHZSV010000020">
    <property type="protein sequence ID" value="MBW8200897.1"/>
    <property type="molecule type" value="Genomic_DNA"/>
</dbReference>
<keyword evidence="3" id="KW-1185">Reference proteome</keyword>
<sequence length="266" mass="31434">MDKKEEKEPVRFTIEFKRKWIIWLVIYLVLIIFSPVLFSKISTWISFDASSGVIGDTIGGVTAPFINLLAAFLVYLSFNAQIRANQQLNKENEFNYVVNLFNLVKTDFEERNTIHLGSRPVSNLKYIYDWMLSYESKDRFIRNLNLRYKESDPTNLYDERYRKAEINNRVREPFQVVRSQLFTLKDMISEIRKSNLENGLKNFYRFQIESMLFNMDLWLLLNPAFFEKMESLDILEDLEIQAAYRDCKLMAKVVKGMGYTVRSALG</sequence>
<comment type="caution">
    <text evidence="2">The sequence shown here is derived from an EMBL/GenBank/DDBJ whole genome shotgun (WGS) entry which is preliminary data.</text>
</comment>
<organism evidence="2 3">
    <name type="scientific">Flagellimonas abyssi</name>
    <dbReference type="NCBI Taxonomy" id="2864871"/>
    <lineage>
        <taxon>Bacteria</taxon>
        <taxon>Pseudomonadati</taxon>
        <taxon>Bacteroidota</taxon>
        <taxon>Flavobacteriia</taxon>
        <taxon>Flavobacteriales</taxon>
        <taxon>Flavobacteriaceae</taxon>
        <taxon>Flagellimonas</taxon>
    </lineage>
</organism>
<dbReference type="Proteomes" id="UP001196136">
    <property type="component" value="Unassembled WGS sequence"/>
</dbReference>
<accession>A0ABS7ETG8</accession>
<evidence type="ECO:0008006" key="4">
    <source>
        <dbReference type="Google" id="ProtNLM"/>
    </source>
</evidence>
<keyword evidence="1" id="KW-1133">Transmembrane helix</keyword>
<evidence type="ECO:0000313" key="3">
    <source>
        <dbReference type="Proteomes" id="UP001196136"/>
    </source>
</evidence>
<dbReference type="RefSeq" id="WP_220114344.1">
    <property type="nucleotide sequence ID" value="NZ_JAHZSV010000020.1"/>
</dbReference>
<protein>
    <recommendedName>
        <fullName evidence="4">Phage abortive infection protein</fullName>
    </recommendedName>
</protein>